<accession>A0A9D7XDU3</accession>
<keyword evidence="5" id="KW-0574">Periplasm</keyword>
<feature type="binding site" description="covalent" evidence="8">
    <location>
        <position position="81"/>
    </location>
    <ligand>
        <name>heme c</name>
        <dbReference type="ChEBI" id="CHEBI:61717"/>
        <label>1</label>
    </ligand>
</feature>
<comment type="cofactor">
    <cofactor evidence="8">
        <name>heme</name>
        <dbReference type="ChEBI" id="CHEBI:30413"/>
    </cofactor>
    <text evidence="8">Binds 2 heme groups.</text>
</comment>
<sequence>MKKFILFYILGNFIFFSACDPTDPEIVPVLDTTPYVLKIGDFPTPDLPADNPLTIAGVQLGRMLFYEKKLSKDLSQSCADCHQQKDAFSDIRRFSVGVDKLEGDRQAMAVMNLAWHNNGLFWDGRAATVRDQSLGPIQNPIEMHETLPSVIAKLSADKKYKDQFIRAFGTDSITALKMSLAMEQFMFTMVSTESKYDKYLRNEASLSASEERGRKLFFTEFDPTNKLRGAECFHCHANANFTNDDYKNNGLDIDSQFKDLGRYKVTNLDQDKAKFKVPSLRNIEHTAPYMHDGRFATLEEVIDHYNSGVKNSKTVDILMQYNLQPGGLKLTLEEKADLIAFLKSLSDPDFLTNAAFKTPF</sequence>
<evidence type="ECO:0000256" key="3">
    <source>
        <dbReference type="ARBA" id="ARBA00022723"/>
    </source>
</evidence>
<feature type="domain" description="Cytochrome c" evidence="10">
    <location>
        <begin position="208"/>
        <end position="346"/>
    </location>
</feature>
<gene>
    <name evidence="11" type="ORF">IPO85_05210</name>
</gene>
<reference evidence="11 12" key="1">
    <citation type="submission" date="2020-10" db="EMBL/GenBank/DDBJ databases">
        <title>Connecting structure to function with the recovery of over 1000 high-quality activated sludge metagenome-assembled genomes encoding full-length rRNA genes using long-read sequencing.</title>
        <authorList>
            <person name="Singleton C.M."/>
            <person name="Petriglieri F."/>
            <person name="Kristensen J.M."/>
            <person name="Kirkegaard R.H."/>
            <person name="Michaelsen T.Y."/>
            <person name="Andersen M.H."/>
            <person name="Karst S.M."/>
            <person name="Dueholm M.S."/>
            <person name="Nielsen P.H."/>
            <person name="Albertsen M."/>
        </authorList>
    </citation>
    <scope>NUCLEOTIDE SEQUENCE [LARGE SCALE GENOMIC DNA]</scope>
    <source>
        <strain evidence="11">Ribe_18-Q3-R11-54_BAT3C.373</strain>
    </source>
</reference>
<dbReference type="GO" id="GO:0046872">
    <property type="term" value="F:metal ion binding"/>
    <property type="evidence" value="ECO:0007669"/>
    <property type="project" value="UniProtKB-KW"/>
</dbReference>
<feature type="binding site" description="covalent" evidence="8">
    <location>
        <position position="78"/>
    </location>
    <ligand>
        <name>heme c</name>
        <dbReference type="ChEBI" id="CHEBI:61717"/>
        <label>1</label>
    </ligand>
</feature>
<dbReference type="SUPFAM" id="SSF46626">
    <property type="entry name" value="Cytochrome c"/>
    <property type="match status" value="2"/>
</dbReference>
<evidence type="ECO:0000259" key="10">
    <source>
        <dbReference type="PROSITE" id="PS51007"/>
    </source>
</evidence>
<evidence type="ECO:0000313" key="11">
    <source>
        <dbReference type="EMBL" id="MBK9716906.1"/>
    </source>
</evidence>
<dbReference type="GO" id="GO:0009055">
    <property type="term" value="F:electron transfer activity"/>
    <property type="evidence" value="ECO:0007669"/>
    <property type="project" value="InterPro"/>
</dbReference>
<evidence type="ECO:0000256" key="6">
    <source>
        <dbReference type="ARBA" id="ARBA00023002"/>
    </source>
</evidence>
<name>A0A9D7XDU3_9BACT</name>
<feature type="binding site" description="axial binding residue" evidence="9">
    <location>
        <position position="82"/>
    </location>
    <ligand>
        <name>heme c</name>
        <dbReference type="ChEBI" id="CHEBI:61717"/>
        <label>1</label>
    </ligand>
    <ligandPart>
        <name>Fe</name>
        <dbReference type="ChEBI" id="CHEBI:18248"/>
    </ligandPart>
</feature>
<dbReference type="Pfam" id="PF03150">
    <property type="entry name" value="CCP_MauG"/>
    <property type="match status" value="1"/>
</dbReference>
<dbReference type="InterPro" id="IPR026259">
    <property type="entry name" value="MauG/Cytc_peroxidase"/>
</dbReference>
<evidence type="ECO:0000256" key="7">
    <source>
        <dbReference type="ARBA" id="ARBA00023004"/>
    </source>
</evidence>
<evidence type="ECO:0000256" key="9">
    <source>
        <dbReference type="PIRSR" id="PIRSR000294-2"/>
    </source>
</evidence>
<comment type="subcellular location">
    <subcellularLocation>
        <location evidence="1">Periplasm</location>
    </subcellularLocation>
</comment>
<evidence type="ECO:0000313" key="12">
    <source>
        <dbReference type="Proteomes" id="UP000808349"/>
    </source>
</evidence>
<evidence type="ECO:0000256" key="1">
    <source>
        <dbReference type="ARBA" id="ARBA00004418"/>
    </source>
</evidence>
<feature type="binding site" description="covalent" evidence="8">
    <location>
        <position position="235"/>
    </location>
    <ligand>
        <name>heme c</name>
        <dbReference type="ChEBI" id="CHEBI:61717"/>
        <label>2</label>
    </ligand>
</feature>
<dbReference type="PANTHER" id="PTHR30600">
    <property type="entry name" value="CYTOCHROME C PEROXIDASE-RELATED"/>
    <property type="match status" value="1"/>
</dbReference>
<keyword evidence="4" id="KW-0732">Signal</keyword>
<dbReference type="PROSITE" id="PS51007">
    <property type="entry name" value="CYTC"/>
    <property type="match status" value="1"/>
</dbReference>
<dbReference type="PROSITE" id="PS51257">
    <property type="entry name" value="PROKAR_LIPOPROTEIN"/>
    <property type="match status" value="1"/>
</dbReference>
<dbReference type="InterPro" id="IPR009056">
    <property type="entry name" value="Cyt_c-like_dom"/>
</dbReference>
<evidence type="ECO:0000256" key="2">
    <source>
        <dbReference type="ARBA" id="ARBA00022617"/>
    </source>
</evidence>
<feature type="binding site" description="axial binding residue" evidence="9">
    <location>
        <position position="236"/>
    </location>
    <ligand>
        <name>heme c</name>
        <dbReference type="ChEBI" id="CHEBI:61717"/>
        <label>2</label>
    </ligand>
    <ligandPart>
        <name>Fe</name>
        <dbReference type="ChEBI" id="CHEBI:18248"/>
    </ligandPart>
</feature>
<organism evidence="11 12">
    <name type="scientific">Candidatus Defluviibacterium haderslevense</name>
    <dbReference type="NCBI Taxonomy" id="2981993"/>
    <lineage>
        <taxon>Bacteria</taxon>
        <taxon>Pseudomonadati</taxon>
        <taxon>Bacteroidota</taxon>
        <taxon>Saprospiria</taxon>
        <taxon>Saprospirales</taxon>
        <taxon>Saprospiraceae</taxon>
        <taxon>Candidatus Defluviibacterium</taxon>
    </lineage>
</organism>
<protein>
    <submittedName>
        <fullName evidence="11">C-type cytochrome</fullName>
    </submittedName>
</protein>
<dbReference type="PIRSF" id="PIRSF000294">
    <property type="entry name" value="Cytochrome-c_peroxidase"/>
    <property type="match status" value="1"/>
</dbReference>
<dbReference type="Proteomes" id="UP000808349">
    <property type="component" value="Unassembled WGS sequence"/>
</dbReference>
<comment type="caution">
    <text evidence="11">The sequence shown here is derived from an EMBL/GenBank/DDBJ whole genome shotgun (WGS) entry which is preliminary data.</text>
</comment>
<proteinExistence type="predicted"/>
<dbReference type="InterPro" id="IPR051395">
    <property type="entry name" value="Cytochrome_c_Peroxidase/MauG"/>
</dbReference>
<keyword evidence="6" id="KW-0560">Oxidoreductase</keyword>
<feature type="binding site" description="covalent" evidence="8">
    <location>
        <position position="232"/>
    </location>
    <ligand>
        <name>heme c</name>
        <dbReference type="ChEBI" id="CHEBI:61717"/>
        <label>2</label>
    </ligand>
</feature>
<comment type="PTM">
    <text evidence="8">Binds 2 heme groups per subunit.</text>
</comment>
<dbReference type="Gene3D" id="1.10.760.10">
    <property type="entry name" value="Cytochrome c-like domain"/>
    <property type="match status" value="2"/>
</dbReference>
<dbReference type="GO" id="GO:0042597">
    <property type="term" value="C:periplasmic space"/>
    <property type="evidence" value="ECO:0007669"/>
    <property type="project" value="UniProtKB-SubCell"/>
</dbReference>
<keyword evidence="3 9" id="KW-0479">Metal-binding</keyword>
<keyword evidence="2 8" id="KW-0349">Heme</keyword>
<evidence type="ECO:0000256" key="5">
    <source>
        <dbReference type="ARBA" id="ARBA00022764"/>
    </source>
</evidence>
<dbReference type="InterPro" id="IPR004852">
    <property type="entry name" value="Di-haem_cyt_c_peroxidsae"/>
</dbReference>
<dbReference type="InterPro" id="IPR036909">
    <property type="entry name" value="Cyt_c-like_dom_sf"/>
</dbReference>
<dbReference type="GO" id="GO:0004130">
    <property type="term" value="F:cytochrome-c peroxidase activity"/>
    <property type="evidence" value="ECO:0007669"/>
    <property type="project" value="TreeGrafter"/>
</dbReference>
<dbReference type="AlphaFoldDB" id="A0A9D7XDU3"/>
<evidence type="ECO:0000256" key="8">
    <source>
        <dbReference type="PIRSR" id="PIRSR000294-1"/>
    </source>
</evidence>
<dbReference type="PANTHER" id="PTHR30600:SF10">
    <property type="entry name" value="BLL6722 PROTEIN"/>
    <property type="match status" value="1"/>
</dbReference>
<evidence type="ECO:0000256" key="4">
    <source>
        <dbReference type="ARBA" id="ARBA00022729"/>
    </source>
</evidence>
<keyword evidence="7 9" id="KW-0408">Iron</keyword>
<dbReference type="EMBL" id="JADKFW010000004">
    <property type="protein sequence ID" value="MBK9716906.1"/>
    <property type="molecule type" value="Genomic_DNA"/>
</dbReference>
<dbReference type="GO" id="GO:0020037">
    <property type="term" value="F:heme binding"/>
    <property type="evidence" value="ECO:0007669"/>
    <property type="project" value="InterPro"/>
</dbReference>